<sequence length="61" mass="6256">MAVGSSVPHKRMPFDIDVPVVPFGAGAGALPRDFPYPSWPSPRLSTSGGGSIRPVPSSAPP</sequence>
<gene>
    <name evidence="2" type="ORF">U9M48_025765</name>
</gene>
<accession>A0AAQ3TT99</accession>
<keyword evidence="3" id="KW-1185">Reference proteome</keyword>
<evidence type="ECO:0000313" key="3">
    <source>
        <dbReference type="Proteomes" id="UP001341281"/>
    </source>
</evidence>
<dbReference type="EMBL" id="CP144749">
    <property type="protein sequence ID" value="WVZ77979.1"/>
    <property type="molecule type" value="Genomic_DNA"/>
</dbReference>
<name>A0AAQ3TT99_PASNO</name>
<dbReference type="Proteomes" id="UP001341281">
    <property type="component" value="Chromosome 05"/>
</dbReference>
<feature type="region of interest" description="Disordered" evidence="1">
    <location>
        <begin position="34"/>
        <end position="61"/>
    </location>
</feature>
<protein>
    <submittedName>
        <fullName evidence="2">Uncharacterized protein</fullName>
    </submittedName>
</protein>
<evidence type="ECO:0000256" key="1">
    <source>
        <dbReference type="SAM" id="MobiDB-lite"/>
    </source>
</evidence>
<proteinExistence type="predicted"/>
<organism evidence="2 3">
    <name type="scientific">Paspalum notatum var. saurae</name>
    <dbReference type="NCBI Taxonomy" id="547442"/>
    <lineage>
        <taxon>Eukaryota</taxon>
        <taxon>Viridiplantae</taxon>
        <taxon>Streptophyta</taxon>
        <taxon>Embryophyta</taxon>
        <taxon>Tracheophyta</taxon>
        <taxon>Spermatophyta</taxon>
        <taxon>Magnoliopsida</taxon>
        <taxon>Liliopsida</taxon>
        <taxon>Poales</taxon>
        <taxon>Poaceae</taxon>
        <taxon>PACMAD clade</taxon>
        <taxon>Panicoideae</taxon>
        <taxon>Andropogonodae</taxon>
        <taxon>Paspaleae</taxon>
        <taxon>Paspalinae</taxon>
        <taxon>Paspalum</taxon>
    </lineage>
</organism>
<dbReference type="AlphaFoldDB" id="A0AAQ3TT99"/>
<evidence type="ECO:0000313" key="2">
    <source>
        <dbReference type="EMBL" id="WVZ77979.1"/>
    </source>
</evidence>
<reference evidence="2 3" key="1">
    <citation type="submission" date="2024-02" db="EMBL/GenBank/DDBJ databases">
        <title>High-quality chromosome-scale genome assembly of Pensacola bahiagrass (Paspalum notatum Flugge var. saurae).</title>
        <authorList>
            <person name="Vega J.M."/>
            <person name="Podio M."/>
            <person name="Orjuela J."/>
            <person name="Siena L.A."/>
            <person name="Pessino S.C."/>
            <person name="Combes M.C."/>
            <person name="Mariac C."/>
            <person name="Albertini E."/>
            <person name="Pupilli F."/>
            <person name="Ortiz J.P.A."/>
            <person name="Leblanc O."/>
        </authorList>
    </citation>
    <scope>NUCLEOTIDE SEQUENCE [LARGE SCALE GENOMIC DNA]</scope>
    <source>
        <strain evidence="2">R1</strain>
        <tissue evidence="2">Leaf</tissue>
    </source>
</reference>